<accession>A0ABS1DF03</accession>
<gene>
    <name evidence="1" type="ORF">CKO28_09830</name>
</gene>
<evidence type="ECO:0000313" key="2">
    <source>
        <dbReference type="Proteomes" id="UP001296873"/>
    </source>
</evidence>
<evidence type="ECO:0000313" key="1">
    <source>
        <dbReference type="EMBL" id="MBK1668333.1"/>
    </source>
</evidence>
<keyword evidence="2" id="KW-1185">Reference proteome</keyword>
<name>A0ABS1DF03_9PROT</name>
<dbReference type="RefSeq" id="WP_200340641.1">
    <property type="nucleotide sequence ID" value="NZ_NRRL01000021.1"/>
</dbReference>
<protein>
    <recommendedName>
        <fullName evidence="3">Chemotaxis protein CheZ</fullName>
    </recommendedName>
</protein>
<proteinExistence type="predicted"/>
<organism evidence="1 2">
    <name type="scientific">Rhodovibrio sodomensis</name>
    <dbReference type="NCBI Taxonomy" id="1088"/>
    <lineage>
        <taxon>Bacteria</taxon>
        <taxon>Pseudomonadati</taxon>
        <taxon>Pseudomonadota</taxon>
        <taxon>Alphaproteobacteria</taxon>
        <taxon>Rhodospirillales</taxon>
        <taxon>Rhodovibrionaceae</taxon>
        <taxon>Rhodovibrio</taxon>
    </lineage>
</organism>
<dbReference type="Proteomes" id="UP001296873">
    <property type="component" value="Unassembled WGS sequence"/>
</dbReference>
<evidence type="ECO:0008006" key="3">
    <source>
        <dbReference type="Google" id="ProtNLM"/>
    </source>
</evidence>
<reference evidence="1 2" key="1">
    <citation type="journal article" date="2020" name="Microorganisms">
        <title>Osmotic Adaptation and Compatible Solute Biosynthesis of Phototrophic Bacteria as Revealed from Genome Analyses.</title>
        <authorList>
            <person name="Imhoff J.F."/>
            <person name="Rahn T."/>
            <person name="Kunzel S."/>
            <person name="Keller A."/>
            <person name="Neulinger S.C."/>
        </authorList>
    </citation>
    <scope>NUCLEOTIDE SEQUENCE [LARGE SCALE GENOMIC DNA]</scope>
    <source>
        <strain evidence="1 2">DSM 9895</strain>
    </source>
</reference>
<dbReference type="EMBL" id="NRRL01000021">
    <property type="protein sequence ID" value="MBK1668333.1"/>
    <property type="molecule type" value="Genomic_DNA"/>
</dbReference>
<sequence length="182" mass="19717">MSVSKINTNADDLSQTMQEMGKDVDAINDAVDGLRALAMLLHGYQDDTVGTSQVMRLLDPIVANLQNAAEQAEVRSRSARRAMNGERPLPGENDLYLCRLSKEYQEICEANTGIVSDDESAIMDKMLATPADSIIGVAAKLAAVSRTRDPEPTAVCDKLEHRALVEVERLGGFAPESRDKAA</sequence>
<comment type="caution">
    <text evidence="1">The sequence shown here is derived from an EMBL/GenBank/DDBJ whole genome shotgun (WGS) entry which is preliminary data.</text>
</comment>